<protein>
    <submittedName>
        <fullName evidence="1">Uncharacterized protein</fullName>
    </submittedName>
</protein>
<reference evidence="1" key="2">
    <citation type="journal article" date="2015" name="Fish Shellfish Immunol.">
        <title>Early steps in the European eel (Anguilla anguilla)-Vibrio vulnificus interaction in the gills: Role of the RtxA13 toxin.</title>
        <authorList>
            <person name="Callol A."/>
            <person name="Pajuelo D."/>
            <person name="Ebbesson L."/>
            <person name="Teles M."/>
            <person name="MacKenzie S."/>
            <person name="Amaro C."/>
        </authorList>
    </citation>
    <scope>NUCLEOTIDE SEQUENCE</scope>
</reference>
<proteinExistence type="predicted"/>
<accession>A0A0E9SN47</accession>
<evidence type="ECO:0000313" key="1">
    <source>
        <dbReference type="EMBL" id="JAH42764.1"/>
    </source>
</evidence>
<dbReference type="AlphaFoldDB" id="A0A0E9SN47"/>
<name>A0A0E9SN47_ANGAN</name>
<organism evidence="1">
    <name type="scientific">Anguilla anguilla</name>
    <name type="common">European freshwater eel</name>
    <name type="synonym">Muraena anguilla</name>
    <dbReference type="NCBI Taxonomy" id="7936"/>
    <lineage>
        <taxon>Eukaryota</taxon>
        <taxon>Metazoa</taxon>
        <taxon>Chordata</taxon>
        <taxon>Craniata</taxon>
        <taxon>Vertebrata</taxon>
        <taxon>Euteleostomi</taxon>
        <taxon>Actinopterygii</taxon>
        <taxon>Neopterygii</taxon>
        <taxon>Teleostei</taxon>
        <taxon>Anguilliformes</taxon>
        <taxon>Anguillidae</taxon>
        <taxon>Anguilla</taxon>
    </lineage>
</organism>
<sequence length="26" mass="2990">MVEPEGFQNFCTFAQGDCVRRNTIAR</sequence>
<reference evidence="1" key="1">
    <citation type="submission" date="2014-11" db="EMBL/GenBank/DDBJ databases">
        <authorList>
            <person name="Amaro Gonzalez C."/>
        </authorList>
    </citation>
    <scope>NUCLEOTIDE SEQUENCE</scope>
</reference>
<dbReference type="EMBL" id="GBXM01065813">
    <property type="protein sequence ID" value="JAH42764.1"/>
    <property type="molecule type" value="Transcribed_RNA"/>
</dbReference>